<sequence>MIIPNNNIPLMSFWPQVFERILSGEKLLEYRRVFPKNCKCAFIYVSSPVKAICGIIYFDDVYHLDDLIGKFDKKTDKRINNYIDKYHYAGTIKAIQKIQPITLNELRNGVTNFTAPQSYLYLDNYSELKKFIYNNIVLDGDIIINNLEKLFPDKLCR</sequence>
<name>A0A6I1TYL0_STRMT</name>
<proteinExistence type="predicted"/>
<reference evidence="1 2" key="1">
    <citation type="submission" date="2019-10" db="EMBL/GenBank/DDBJ databases">
        <title>Streptococcus mitis of the oral and urogenital tracts.</title>
        <authorList>
            <person name="Price T."/>
            <person name="Mores C.R."/>
            <person name="Putonti C."/>
            <person name="Wolfe A.J."/>
        </authorList>
    </citation>
    <scope>NUCLEOTIDE SEQUENCE [LARGE SCALE GENOMIC DNA]</scope>
    <source>
        <strain evidence="1 2">SM10</strain>
    </source>
</reference>
<evidence type="ECO:0000313" key="2">
    <source>
        <dbReference type="Proteomes" id="UP000438885"/>
    </source>
</evidence>
<dbReference type="EMBL" id="WIJP01000014">
    <property type="protein sequence ID" value="MQQ30458.1"/>
    <property type="molecule type" value="Genomic_DNA"/>
</dbReference>
<accession>A0A6I1TYL0</accession>
<dbReference type="RefSeq" id="WP_153224251.1">
    <property type="nucleotide sequence ID" value="NZ_WIJP01000014.1"/>
</dbReference>
<dbReference type="Proteomes" id="UP000438885">
    <property type="component" value="Unassembled WGS sequence"/>
</dbReference>
<dbReference type="SUPFAM" id="SSF88697">
    <property type="entry name" value="PUA domain-like"/>
    <property type="match status" value="1"/>
</dbReference>
<dbReference type="InterPro" id="IPR015947">
    <property type="entry name" value="PUA-like_sf"/>
</dbReference>
<comment type="caution">
    <text evidence="1">The sequence shown here is derived from an EMBL/GenBank/DDBJ whole genome shotgun (WGS) entry which is preliminary data.</text>
</comment>
<protein>
    <recommendedName>
        <fullName evidence="3">ASCH domain-containing protein</fullName>
    </recommendedName>
</protein>
<evidence type="ECO:0008006" key="3">
    <source>
        <dbReference type="Google" id="ProtNLM"/>
    </source>
</evidence>
<organism evidence="1 2">
    <name type="scientific">Streptococcus mitis</name>
    <dbReference type="NCBI Taxonomy" id="28037"/>
    <lineage>
        <taxon>Bacteria</taxon>
        <taxon>Bacillati</taxon>
        <taxon>Bacillota</taxon>
        <taxon>Bacilli</taxon>
        <taxon>Lactobacillales</taxon>
        <taxon>Streptococcaceae</taxon>
        <taxon>Streptococcus</taxon>
        <taxon>Streptococcus mitis group</taxon>
    </lineage>
</organism>
<evidence type="ECO:0000313" key="1">
    <source>
        <dbReference type="EMBL" id="MQQ30458.1"/>
    </source>
</evidence>
<dbReference type="AlphaFoldDB" id="A0A6I1TYL0"/>
<gene>
    <name evidence="1" type="ORF">GEZ84_08900</name>
</gene>